<dbReference type="Proteomes" id="UP000179118">
    <property type="component" value="Unassembled WGS sequence"/>
</dbReference>
<dbReference type="GO" id="GO:0098796">
    <property type="term" value="C:membrane protein complex"/>
    <property type="evidence" value="ECO:0007669"/>
    <property type="project" value="UniProtKB-ARBA"/>
</dbReference>
<dbReference type="Pfam" id="PF00005">
    <property type="entry name" value="ABC_tran"/>
    <property type="match status" value="1"/>
</dbReference>
<sequence>MSTPLIKLEDVNFYYNRGKPSEAHALKNINLEIERGGYVAFFGPSGCGKTTLTYLIGGIETENADEGHIFVNGRDLRGLSKKELAVYRQIGVGIIFQQFNLLPSLTVLDNVALPMAFLGVNVDRRRKEAMKLLDRFSMTKYAERFPSELSGGQQQRVSIARALANNPPIIIADEPLGNLDSENANKALEFLKELNEKDGRTIIMVTHESWSLRDAKTIFYLKDGEMIKKEQPEKKKVAQKTLSDHLYRNLFPEVTPERLMAHSLSYMLMRGFSGEEIKRFEMFLSKRLECIIDTPTFIDFLDSPFKDGGVGLWKQRAQKIALIAEDIVEKRKKIEDIYKDLEKDPETPLYEEVAKMRAWLLEDYKGLLSDIQIVRFDEAVEDRFRNIISPENFRQVLELSRTDFGVGLAPGTVRSVSERLETILTGKSYQVFN</sequence>
<dbReference type="GO" id="GO:0005524">
    <property type="term" value="F:ATP binding"/>
    <property type="evidence" value="ECO:0007669"/>
    <property type="project" value="UniProtKB-KW"/>
</dbReference>
<keyword evidence="2" id="KW-0547">Nucleotide-binding</keyword>
<accession>A0A1G2S9F8</accession>
<dbReference type="GO" id="GO:0016887">
    <property type="term" value="F:ATP hydrolysis activity"/>
    <property type="evidence" value="ECO:0007669"/>
    <property type="project" value="InterPro"/>
</dbReference>
<dbReference type="PROSITE" id="PS00211">
    <property type="entry name" value="ABC_TRANSPORTER_1"/>
    <property type="match status" value="1"/>
</dbReference>
<evidence type="ECO:0000256" key="1">
    <source>
        <dbReference type="ARBA" id="ARBA00022448"/>
    </source>
</evidence>
<dbReference type="SUPFAM" id="SSF52540">
    <property type="entry name" value="P-loop containing nucleoside triphosphate hydrolases"/>
    <property type="match status" value="1"/>
</dbReference>
<dbReference type="EMBL" id="MHUT01000009">
    <property type="protein sequence ID" value="OHA81329.1"/>
    <property type="molecule type" value="Genomic_DNA"/>
</dbReference>
<proteinExistence type="predicted"/>
<feature type="domain" description="ABC transporter" evidence="4">
    <location>
        <begin position="6"/>
        <end position="248"/>
    </location>
</feature>
<dbReference type="PROSITE" id="PS50893">
    <property type="entry name" value="ABC_TRANSPORTER_2"/>
    <property type="match status" value="1"/>
</dbReference>
<dbReference type="InterPro" id="IPR017911">
    <property type="entry name" value="MacB-like_ATP-bd"/>
</dbReference>
<dbReference type="InterPro" id="IPR027417">
    <property type="entry name" value="P-loop_NTPase"/>
</dbReference>
<dbReference type="FunFam" id="3.40.50.300:FF:000032">
    <property type="entry name" value="Export ABC transporter ATP-binding protein"/>
    <property type="match status" value="1"/>
</dbReference>
<protein>
    <recommendedName>
        <fullName evidence="4">ABC transporter domain-containing protein</fullName>
    </recommendedName>
</protein>
<dbReference type="Gene3D" id="3.40.50.300">
    <property type="entry name" value="P-loop containing nucleotide triphosphate hydrolases"/>
    <property type="match status" value="1"/>
</dbReference>
<dbReference type="GO" id="GO:0005886">
    <property type="term" value="C:plasma membrane"/>
    <property type="evidence" value="ECO:0007669"/>
    <property type="project" value="TreeGrafter"/>
</dbReference>
<evidence type="ECO:0000313" key="5">
    <source>
        <dbReference type="EMBL" id="OHA81329.1"/>
    </source>
</evidence>
<dbReference type="InterPro" id="IPR015854">
    <property type="entry name" value="ABC_transpr_LolD-like"/>
</dbReference>
<dbReference type="InterPro" id="IPR003593">
    <property type="entry name" value="AAA+_ATPase"/>
</dbReference>
<dbReference type="GO" id="GO:0022857">
    <property type="term" value="F:transmembrane transporter activity"/>
    <property type="evidence" value="ECO:0007669"/>
    <property type="project" value="TreeGrafter"/>
</dbReference>
<dbReference type="PANTHER" id="PTHR24220">
    <property type="entry name" value="IMPORT ATP-BINDING PROTEIN"/>
    <property type="match status" value="1"/>
</dbReference>
<evidence type="ECO:0000313" key="6">
    <source>
        <dbReference type="Proteomes" id="UP000179118"/>
    </source>
</evidence>
<comment type="caution">
    <text evidence="5">The sequence shown here is derived from an EMBL/GenBank/DDBJ whole genome shotgun (WGS) entry which is preliminary data.</text>
</comment>
<evidence type="ECO:0000256" key="3">
    <source>
        <dbReference type="ARBA" id="ARBA00022840"/>
    </source>
</evidence>
<keyword evidence="3" id="KW-0067">ATP-binding</keyword>
<dbReference type="CDD" id="cd03255">
    <property type="entry name" value="ABC_MJ0796_LolCDE_FtsE"/>
    <property type="match status" value="1"/>
</dbReference>
<gene>
    <name evidence="5" type="ORF">A3D51_01995</name>
</gene>
<keyword evidence="1" id="KW-0813">Transport</keyword>
<reference evidence="5 6" key="1">
    <citation type="journal article" date="2016" name="Nat. Commun.">
        <title>Thousands of microbial genomes shed light on interconnected biogeochemical processes in an aquifer system.</title>
        <authorList>
            <person name="Anantharaman K."/>
            <person name="Brown C.T."/>
            <person name="Hug L.A."/>
            <person name="Sharon I."/>
            <person name="Castelle C.J."/>
            <person name="Probst A.J."/>
            <person name="Thomas B.C."/>
            <person name="Singh A."/>
            <person name="Wilkins M.J."/>
            <person name="Karaoz U."/>
            <person name="Brodie E.L."/>
            <person name="Williams K.H."/>
            <person name="Hubbard S.S."/>
            <person name="Banfield J.F."/>
        </authorList>
    </citation>
    <scope>NUCLEOTIDE SEQUENCE [LARGE SCALE GENOMIC DNA]</scope>
</reference>
<evidence type="ECO:0000259" key="4">
    <source>
        <dbReference type="PROSITE" id="PS50893"/>
    </source>
</evidence>
<dbReference type="InterPro" id="IPR017871">
    <property type="entry name" value="ABC_transporter-like_CS"/>
</dbReference>
<name>A0A1G2S9F8_9BACT</name>
<dbReference type="InterPro" id="IPR003439">
    <property type="entry name" value="ABC_transporter-like_ATP-bd"/>
</dbReference>
<dbReference type="SMART" id="SM00382">
    <property type="entry name" value="AAA"/>
    <property type="match status" value="1"/>
</dbReference>
<organism evidence="5 6">
    <name type="scientific">Candidatus Yonathbacteria bacterium RIFCSPHIGHO2_02_FULL_44_14</name>
    <dbReference type="NCBI Taxonomy" id="1802724"/>
    <lineage>
        <taxon>Bacteria</taxon>
        <taxon>Candidatus Yonathiibacteriota</taxon>
    </lineage>
</organism>
<dbReference type="PANTHER" id="PTHR24220:SF86">
    <property type="entry name" value="ABC TRANSPORTER ABCH.1"/>
    <property type="match status" value="1"/>
</dbReference>
<dbReference type="AlphaFoldDB" id="A0A1G2S9F8"/>
<evidence type="ECO:0000256" key="2">
    <source>
        <dbReference type="ARBA" id="ARBA00022741"/>
    </source>
</evidence>